<dbReference type="InterPro" id="IPR051612">
    <property type="entry name" value="Teichoic_Acid_Biosynth"/>
</dbReference>
<dbReference type="RefSeq" id="WP_353894464.1">
    <property type="nucleotide sequence ID" value="NZ_CP159485.1"/>
</dbReference>
<proteinExistence type="inferred from homology"/>
<dbReference type="PANTHER" id="PTHR37316">
    <property type="entry name" value="TEICHOIC ACID GLYCEROL-PHOSPHATE PRIMASE"/>
    <property type="match status" value="1"/>
</dbReference>
<evidence type="ECO:0000313" key="8">
    <source>
        <dbReference type="EMBL" id="XCI29917.1"/>
    </source>
</evidence>
<dbReference type="Pfam" id="PF04464">
    <property type="entry name" value="Glyphos_transf"/>
    <property type="match status" value="1"/>
</dbReference>
<dbReference type="EMBL" id="CP159485">
    <property type="protein sequence ID" value="XCI29917.1"/>
    <property type="molecule type" value="Genomic_DNA"/>
</dbReference>
<feature type="transmembrane region" description="Helical" evidence="7">
    <location>
        <begin position="7"/>
        <end position="26"/>
    </location>
</feature>
<reference evidence="8" key="2">
    <citation type="submission" date="2024-06" db="EMBL/GenBank/DDBJ databases">
        <authorList>
            <person name="Petrova K.O."/>
            <person name="Toshchakov S.V."/>
            <person name="Boltjanskaja Y.V."/>
            <person name="Kevbrin V.V."/>
        </authorList>
    </citation>
    <scope>NUCLEOTIDE SEQUENCE</scope>
    <source>
        <strain evidence="8">Z-710</strain>
    </source>
</reference>
<dbReference type="GO" id="GO:0005886">
    <property type="term" value="C:plasma membrane"/>
    <property type="evidence" value="ECO:0007669"/>
    <property type="project" value="UniProtKB-SubCell"/>
</dbReference>
<keyword evidence="7" id="KW-1133">Transmembrane helix</keyword>
<evidence type="ECO:0000256" key="2">
    <source>
        <dbReference type="ARBA" id="ARBA00010488"/>
    </source>
</evidence>
<evidence type="ECO:0000256" key="7">
    <source>
        <dbReference type="SAM" id="Phobius"/>
    </source>
</evidence>
<dbReference type="InterPro" id="IPR007554">
    <property type="entry name" value="Glycerophosphate_synth"/>
</dbReference>
<comment type="subcellular location">
    <subcellularLocation>
        <location evidence="1">Cell membrane</location>
        <topology evidence="1">Peripheral membrane protein</topology>
    </subcellularLocation>
</comment>
<dbReference type="InterPro" id="IPR043148">
    <property type="entry name" value="TagF_C"/>
</dbReference>
<dbReference type="GO" id="GO:0047355">
    <property type="term" value="F:CDP-glycerol glycerophosphotransferase activity"/>
    <property type="evidence" value="ECO:0007669"/>
    <property type="project" value="InterPro"/>
</dbReference>
<dbReference type="SUPFAM" id="SSF53756">
    <property type="entry name" value="UDP-Glycosyltransferase/glycogen phosphorylase"/>
    <property type="match status" value="1"/>
</dbReference>
<dbReference type="InterPro" id="IPR043149">
    <property type="entry name" value="TagF_N"/>
</dbReference>
<evidence type="ECO:0000256" key="6">
    <source>
        <dbReference type="ARBA" id="ARBA00023136"/>
    </source>
</evidence>
<keyword evidence="7" id="KW-0812">Transmembrane</keyword>
<evidence type="ECO:0000256" key="1">
    <source>
        <dbReference type="ARBA" id="ARBA00004202"/>
    </source>
</evidence>
<dbReference type="PANTHER" id="PTHR37316:SF3">
    <property type="entry name" value="TEICHOIC ACID GLYCEROL-PHOSPHATE TRANSFERASE"/>
    <property type="match status" value="1"/>
</dbReference>
<sequence length="407" mass="47507">MKNFIKNSLILGSIVLNTVFYFLSGFSKRKPNRIMFGSWSGYKIGDNPMHLLDYLKNNENIEIIWCGKKHLKDIDIINHKNVQFVQYNTLKSLYYALTSKYVFISNTYRDIALINLFKGATFVQLWHGFGLKKTLATNKRSRLKKLYYELGKNSYEKYSYFISSSELNTKKLLSAFKNNGITNDKVIASGQPKNDFLLKERSNSYIQVIKERYKLKYAIPTDKKIILYLPTFRDNKPTFSFSELKNKDELKLEKELNKNNAIIIEKMHFKDSGNKSKRADEHIFKVCKTEEINELLLISDMLISDYSSCYLDYLLLDRPIIHFAYDYNEYKTVDRGFYYDLDVLAAGPITYTLEETIEQIAKILNNQDNYKQKRRAIKQLAMTYETGDSCKKISDVVLSENVGSALK</sequence>
<protein>
    <submittedName>
        <fullName evidence="8">CDP-glycerol glycerophosphotransferase family protein</fullName>
    </submittedName>
</protein>
<dbReference type="Gene3D" id="3.40.50.12580">
    <property type="match status" value="1"/>
</dbReference>
<keyword evidence="5" id="KW-0777">Teichoic acid biosynthesis</keyword>
<evidence type="ECO:0000256" key="5">
    <source>
        <dbReference type="ARBA" id="ARBA00022944"/>
    </source>
</evidence>
<dbReference type="AlphaFoldDB" id="A0AAU8HX15"/>
<accession>A0AAU8HX15</accession>
<dbReference type="GO" id="GO:0019350">
    <property type="term" value="P:teichoic acid biosynthetic process"/>
    <property type="evidence" value="ECO:0007669"/>
    <property type="project" value="UniProtKB-KW"/>
</dbReference>
<reference evidence="8" key="1">
    <citation type="journal article" date="2018" name="Antonie Van Leeuwenhoek">
        <title>Proteinivorax hydrogeniformans sp. nov., an anaerobic, haloalkaliphilic bacterium fermenting proteinaceous compounds with high hydrogen production.</title>
        <authorList>
            <person name="Boltyanskaya Y."/>
            <person name="Detkova E."/>
            <person name="Pimenov N."/>
            <person name="Kevbrin V."/>
        </authorList>
    </citation>
    <scope>NUCLEOTIDE SEQUENCE</scope>
    <source>
        <strain evidence="8">Z-710</strain>
    </source>
</reference>
<gene>
    <name evidence="8" type="ORF">PRVXH_001269</name>
</gene>
<comment type="similarity">
    <text evidence="2">Belongs to the CDP-glycerol glycerophosphotransferase family.</text>
</comment>
<evidence type="ECO:0000256" key="3">
    <source>
        <dbReference type="ARBA" id="ARBA00022475"/>
    </source>
</evidence>
<keyword evidence="6 7" id="KW-0472">Membrane</keyword>
<keyword evidence="4" id="KW-0808">Transferase</keyword>
<keyword evidence="3" id="KW-1003">Cell membrane</keyword>
<name>A0AAU8HX15_9FIRM</name>
<organism evidence="8">
    <name type="scientific">Proteinivorax hydrogeniformans</name>
    <dbReference type="NCBI Taxonomy" id="1826727"/>
    <lineage>
        <taxon>Bacteria</taxon>
        <taxon>Bacillati</taxon>
        <taxon>Bacillota</taxon>
        <taxon>Clostridia</taxon>
        <taxon>Eubacteriales</taxon>
        <taxon>Proteinivoracaceae</taxon>
        <taxon>Proteinivorax</taxon>
    </lineage>
</organism>
<dbReference type="Gene3D" id="3.40.50.11820">
    <property type="match status" value="1"/>
</dbReference>
<evidence type="ECO:0000256" key="4">
    <source>
        <dbReference type="ARBA" id="ARBA00022679"/>
    </source>
</evidence>